<organism evidence="1 2">
    <name type="scientific">Nocardiopsis metallicus</name>
    <dbReference type="NCBI Taxonomy" id="179819"/>
    <lineage>
        <taxon>Bacteria</taxon>
        <taxon>Bacillati</taxon>
        <taxon>Actinomycetota</taxon>
        <taxon>Actinomycetes</taxon>
        <taxon>Streptosporangiales</taxon>
        <taxon>Nocardiopsidaceae</taxon>
        <taxon>Nocardiopsis</taxon>
    </lineage>
</organism>
<dbReference type="Proteomes" id="UP000579647">
    <property type="component" value="Unassembled WGS sequence"/>
</dbReference>
<accession>A0A840WME0</accession>
<keyword evidence="2" id="KW-1185">Reference proteome</keyword>
<evidence type="ECO:0000313" key="2">
    <source>
        <dbReference type="Proteomes" id="UP000579647"/>
    </source>
</evidence>
<dbReference type="EMBL" id="JACHDO010000001">
    <property type="protein sequence ID" value="MBB5491278.1"/>
    <property type="molecule type" value="Genomic_DNA"/>
</dbReference>
<sequence>MPRHPLKGRVLTLALGGHRGAEFVECRPRPTRVRQEALRRTAARAAEAAVRAALMIELSRQAKG</sequence>
<name>A0A840WME0_9ACTN</name>
<gene>
    <name evidence="1" type="ORF">HNR07_002415</name>
</gene>
<proteinExistence type="predicted"/>
<comment type="caution">
    <text evidence="1">The sequence shown here is derived from an EMBL/GenBank/DDBJ whole genome shotgun (WGS) entry which is preliminary data.</text>
</comment>
<evidence type="ECO:0000313" key="1">
    <source>
        <dbReference type="EMBL" id="MBB5491278.1"/>
    </source>
</evidence>
<reference evidence="1 2" key="1">
    <citation type="submission" date="2020-08" db="EMBL/GenBank/DDBJ databases">
        <title>Sequencing the genomes of 1000 actinobacteria strains.</title>
        <authorList>
            <person name="Klenk H.-P."/>
        </authorList>
    </citation>
    <scope>NUCLEOTIDE SEQUENCE [LARGE SCALE GENOMIC DNA]</scope>
    <source>
        <strain evidence="1 2">DSM 44598</strain>
    </source>
</reference>
<dbReference type="RefSeq" id="WP_221320137.1">
    <property type="nucleotide sequence ID" value="NZ_BAAAKM010000077.1"/>
</dbReference>
<protein>
    <submittedName>
        <fullName evidence="1">Uncharacterized protein</fullName>
    </submittedName>
</protein>
<dbReference type="AlphaFoldDB" id="A0A840WME0"/>